<evidence type="ECO:0000256" key="1">
    <source>
        <dbReference type="SAM" id="MobiDB-lite"/>
    </source>
</evidence>
<sequence>MHALSKKHFYDVMKGSQEDTILEYNSNDENDDVDIEGKTTSDVGCFTRRCHMKSYAVQTQWNRNNKNFRNEYTNTSDVPSDSTPRNSDTSKYFAIHRSLSCEDIAVSRVRSAQTTGPTNNTAYTKKDVYVEALTGVQIQKRGFMQPSRDNPSKCTITDDLCRLSDEAIQHKCPTLEAGHQTEQMCFCHDLVDLPCKRGVTACHAFTLGTTEARRIHNENSRSKLIGGFRVPVCKGHKRF</sequence>
<accession>A0A2H1VCA0</accession>
<feature type="region of interest" description="Disordered" evidence="1">
    <location>
        <begin position="67"/>
        <end position="88"/>
    </location>
</feature>
<gene>
    <name evidence="2" type="ORF">SFRICE_010859</name>
</gene>
<reference evidence="2" key="1">
    <citation type="submission" date="2016-07" db="EMBL/GenBank/DDBJ databases">
        <authorList>
            <person name="Bretaudeau A."/>
        </authorList>
    </citation>
    <scope>NUCLEOTIDE SEQUENCE</scope>
    <source>
        <strain evidence="2">Rice</strain>
        <tissue evidence="2">Whole body</tissue>
    </source>
</reference>
<organism evidence="2">
    <name type="scientific">Spodoptera frugiperda</name>
    <name type="common">Fall armyworm</name>
    <dbReference type="NCBI Taxonomy" id="7108"/>
    <lineage>
        <taxon>Eukaryota</taxon>
        <taxon>Metazoa</taxon>
        <taxon>Ecdysozoa</taxon>
        <taxon>Arthropoda</taxon>
        <taxon>Hexapoda</taxon>
        <taxon>Insecta</taxon>
        <taxon>Pterygota</taxon>
        <taxon>Neoptera</taxon>
        <taxon>Endopterygota</taxon>
        <taxon>Lepidoptera</taxon>
        <taxon>Glossata</taxon>
        <taxon>Ditrysia</taxon>
        <taxon>Noctuoidea</taxon>
        <taxon>Noctuidae</taxon>
        <taxon>Amphipyrinae</taxon>
        <taxon>Spodoptera</taxon>
    </lineage>
</organism>
<protein>
    <submittedName>
        <fullName evidence="2">SFRICE_010859</fullName>
    </submittedName>
</protein>
<name>A0A2H1VCA0_SPOFR</name>
<proteinExistence type="predicted"/>
<evidence type="ECO:0000313" key="2">
    <source>
        <dbReference type="EMBL" id="SOQ38479.1"/>
    </source>
</evidence>
<dbReference type="EMBL" id="ODYU01001792">
    <property type="protein sequence ID" value="SOQ38479.1"/>
    <property type="molecule type" value="Genomic_DNA"/>
</dbReference>
<dbReference type="AlphaFoldDB" id="A0A2H1VCA0"/>